<gene>
    <name evidence="2" type="ORF">LzC2_02960</name>
</gene>
<dbReference type="InterPro" id="IPR002931">
    <property type="entry name" value="Transglutaminase-like"/>
</dbReference>
<comment type="caution">
    <text evidence="2">The sequence shown here is derived from an EMBL/GenBank/DDBJ whole genome shotgun (WGS) entry which is preliminary data.</text>
</comment>
<sequence>MRFNVRHTTRYRYSSPVTLGPQTLRFRPRDGAGQRCIAHTLSIDPQPVGRTEQLDAEGNSTEVVWFSGQTDHLRITALLTVEIVRENPFDFLVESREMPVDYGDFGPLLIPSMARVPGKIPAGDPVAKMAAQLAEANPEPGNFLIALNNEIHRRCPVRYRETGEPFTPAEVLEGGGACRDLAVLFIDAARTQDLACRFVSGYTSPPEAGGEPELHAWAEVFLPGGGWRAFDPTRGLAVADRHVTVTASADPQFCMPISGGYSGQAETEIDFDLDVVMTEGVSYSQQPSQNQQ</sequence>
<dbReference type="RefSeq" id="WP_315854490.1">
    <property type="nucleotide sequence ID" value="NZ_WTPX01000005.1"/>
</dbReference>
<dbReference type="EMBL" id="WTPX01000005">
    <property type="protein sequence ID" value="NNJ24244.1"/>
    <property type="molecule type" value="Genomic_DNA"/>
</dbReference>
<dbReference type="InterPro" id="IPR013589">
    <property type="entry name" value="Bac_transglu_N"/>
</dbReference>
<dbReference type="Pfam" id="PF08379">
    <property type="entry name" value="Bact_transglu_N"/>
    <property type="match status" value="1"/>
</dbReference>
<name>A0ABX1V8X6_9PLAN</name>
<accession>A0ABX1V8X6</accession>
<proteinExistence type="predicted"/>
<dbReference type="Proteomes" id="UP000609651">
    <property type="component" value="Unassembled WGS sequence"/>
</dbReference>
<dbReference type="PANTHER" id="PTHR33490:SF1">
    <property type="entry name" value="SLL1233 PROTEIN"/>
    <property type="match status" value="1"/>
</dbReference>
<dbReference type="PANTHER" id="PTHR33490">
    <property type="entry name" value="BLR5614 PROTEIN-RELATED"/>
    <property type="match status" value="1"/>
</dbReference>
<dbReference type="SMART" id="SM00460">
    <property type="entry name" value="TGc"/>
    <property type="match status" value="1"/>
</dbReference>
<dbReference type="Pfam" id="PF01841">
    <property type="entry name" value="Transglut_core"/>
    <property type="match status" value="1"/>
</dbReference>
<keyword evidence="3" id="KW-1185">Reference proteome</keyword>
<reference evidence="2 3" key="1">
    <citation type="journal article" date="2020" name="Syst. Appl. Microbiol.">
        <title>Alienimonas chondri sp. nov., a novel planctomycete isolated from the biofilm of the red alga Chondrus crispus.</title>
        <authorList>
            <person name="Vitorino I."/>
            <person name="Albuquerque L."/>
            <person name="Wiegand S."/>
            <person name="Kallscheuer N."/>
            <person name="da Costa M.S."/>
            <person name="Lobo-da-Cunha A."/>
            <person name="Jogler C."/>
            <person name="Lage O.M."/>
        </authorList>
    </citation>
    <scope>NUCLEOTIDE SEQUENCE [LARGE SCALE GENOMIC DNA]</scope>
    <source>
        <strain evidence="2 3">LzC2</strain>
    </source>
</reference>
<dbReference type="SUPFAM" id="SSF54001">
    <property type="entry name" value="Cysteine proteinases"/>
    <property type="match status" value="1"/>
</dbReference>
<dbReference type="Gene3D" id="3.10.620.30">
    <property type="match status" value="1"/>
</dbReference>
<feature type="domain" description="Transglutaminase-like" evidence="1">
    <location>
        <begin position="171"/>
        <end position="234"/>
    </location>
</feature>
<evidence type="ECO:0000313" key="3">
    <source>
        <dbReference type="Proteomes" id="UP000609651"/>
    </source>
</evidence>
<protein>
    <recommendedName>
        <fullName evidence="1">Transglutaminase-like domain-containing protein</fullName>
    </recommendedName>
</protein>
<evidence type="ECO:0000313" key="2">
    <source>
        <dbReference type="EMBL" id="NNJ24244.1"/>
    </source>
</evidence>
<organism evidence="2 3">
    <name type="scientific">Alienimonas chondri</name>
    <dbReference type="NCBI Taxonomy" id="2681879"/>
    <lineage>
        <taxon>Bacteria</taxon>
        <taxon>Pseudomonadati</taxon>
        <taxon>Planctomycetota</taxon>
        <taxon>Planctomycetia</taxon>
        <taxon>Planctomycetales</taxon>
        <taxon>Planctomycetaceae</taxon>
        <taxon>Alienimonas</taxon>
    </lineage>
</organism>
<evidence type="ECO:0000259" key="1">
    <source>
        <dbReference type="SMART" id="SM00460"/>
    </source>
</evidence>
<dbReference type="InterPro" id="IPR038765">
    <property type="entry name" value="Papain-like_cys_pep_sf"/>
</dbReference>